<sequence>MNLMKVGKVIFGNIVLLTVWIVIIKGAPSSITPAMAPSVCGHANYRKWHVPCGMACRPAKDSGMQKDKATTMINKRLRNIILHMKEARDIIKDLKVKYSIGRIGNIDMITNIERKTEYTFKNGNIDFKDEEAKIKSSNVTEIIMADYDSMAAAIMFTEQIRFNEDSSKVYGQMSKDLNILSVKLATILCDFEIIQCISGNIPSTSRTCQSTVAGSVQSWTTEETRTLVEYWVLRDLEKYFEVLIPKYQLI</sequence>
<keyword evidence="2" id="KW-1185">Reference proteome</keyword>
<accession>A0AAE0SDT4</accession>
<dbReference type="Proteomes" id="UP001195483">
    <property type="component" value="Unassembled WGS sequence"/>
</dbReference>
<organism evidence="1 2">
    <name type="scientific">Potamilus streckersoni</name>
    <dbReference type="NCBI Taxonomy" id="2493646"/>
    <lineage>
        <taxon>Eukaryota</taxon>
        <taxon>Metazoa</taxon>
        <taxon>Spiralia</taxon>
        <taxon>Lophotrochozoa</taxon>
        <taxon>Mollusca</taxon>
        <taxon>Bivalvia</taxon>
        <taxon>Autobranchia</taxon>
        <taxon>Heteroconchia</taxon>
        <taxon>Palaeoheterodonta</taxon>
        <taxon>Unionida</taxon>
        <taxon>Unionoidea</taxon>
        <taxon>Unionidae</taxon>
        <taxon>Ambleminae</taxon>
        <taxon>Lampsilini</taxon>
        <taxon>Potamilus</taxon>
    </lineage>
</organism>
<reference evidence="1" key="2">
    <citation type="journal article" date="2021" name="Genome Biol. Evol.">
        <title>Developing a high-quality reference genome for a parasitic bivalve with doubly uniparental inheritance (Bivalvia: Unionida).</title>
        <authorList>
            <person name="Smith C.H."/>
        </authorList>
    </citation>
    <scope>NUCLEOTIDE SEQUENCE</scope>
    <source>
        <strain evidence="1">CHS0354</strain>
        <tissue evidence="1">Mantle</tissue>
    </source>
</reference>
<dbReference type="AlphaFoldDB" id="A0AAE0SDT4"/>
<evidence type="ECO:0000313" key="2">
    <source>
        <dbReference type="Proteomes" id="UP001195483"/>
    </source>
</evidence>
<comment type="caution">
    <text evidence="1">The sequence shown here is derived from an EMBL/GenBank/DDBJ whole genome shotgun (WGS) entry which is preliminary data.</text>
</comment>
<reference evidence="1" key="3">
    <citation type="submission" date="2023-05" db="EMBL/GenBank/DDBJ databases">
        <authorList>
            <person name="Smith C.H."/>
        </authorList>
    </citation>
    <scope>NUCLEOTIDE SEQUENCE</scope>
    <source>
        <strain evidence="1">CHS0354</strain>
        <tissue evidence="1">Mantle</tissue>
    </source>
</reference>
<proteinExistence type="predicted"/>
<protein>
    <submittedName>
        <fullName evidence="1">Uncharacterized protein</fullName>
    </submittedName>
</protein>
<name>A0AAE0SDT4_9BIVA</name>
<evidence type="ECO:0000313" key="1">
    <source>
        <dbReference type="EMBL" id="KAK3590091.1"/>
    </source>
</evidence>
<gene>
    <name evidence="1" type="ORF">CHS0354_041136</name>
</gene>
<reference evidence="1" key="1">
    <citation type="journal article" date="2021" name="Genome Biol. Evol.">
        <title>A High-Quality Reference Genome for a Parasitic Bivalve with Doubly Uniparental Inheritance (Bivalvia: Unionida).</title>
        <authorList>
            <person name="Smith C.H."/>
        </authorList>
    </citation>
    <scope>NUCLEOTIDE SEQUENCE</scope>
    <source>
        <strain evidence="1">CHS0354</strain>
    </source>
</reference>
<dbReference type="EMBL" id="JAEAOA010002345">
    <property type="protein sequence ID" value="KAK3590091.1"/>
    <property type="molecule type" value="Genomic_DNA"/>
</dbReference>